<reference evidence="3 4" key="1">
    <citation type="submission" date="2024-09" db="EMBL/GenBank/DDBJ databases">
        <authorList>
            <person name="Lee S.D."/>
        </authorList>
    </citation>
    <scope>NUCLEOTIDE SEQUENCE [LARGE SCALE GENOMIC DNA]</scope>
    <source>
        <strain evidence="3 4">N1-3</strain>
    </source>
</reference>
<gene>
    <name evidence="3" type="ORF">ACEZDB_16545</name>
</gene>
<dbReference type="EMBL" id="JBHEZY010000005">
    <property type="protein sequence ID" value="MFC1432259.1"/>
    <property type="molecule type" value="Genomic_DNA"/>
</dbReference>
<dbReference type="RefSeq" id="WP_380553872.1">
    <property type="nucleotide sequence ID" value="NZ_JBHEZY010000005.1"/>
</dbReference>
<proteinExistence type="predicted"/>
<feature type="region of interest" description="Disordered" evidence="1">
    <location>
        <begin position="1"/>
        <end position="22"/>
    </location>
</feature>
<keyword evidence="2" id="KW-0812">Transmembrane</keyword>
<feature type="compositionally biased region" description="Low complexity" evidence="1">
    <location>
        <begin position="105"/>
        <end position="132"/>
    </location>
</feature>
<sequence length="264" mass="27347">MNEETTRRLRQAAEAHQPDRARILARMERGAAVPAAARRARPKARSWPRAVLAALVTAGILTTGGLAVAGIVGSPAPSAAPTKAAVPPPTATRSAPSSPSPSPSPDSTTARPGPPTATTAPGAPHPTASAGSRSQNGPLWAQGSVDPHSTVYWGQSNLVLKTAQQLTSLTLELRIAETGGVQYTGTWRTLPSDDFTVSHQQIGGALVYRWVLKPGRTVPAGQYEFAAQYNHATGPRDATGDSFRVDARGSSGPSAVWGGFAPTP</sequence>
<accession>A0ABV6X1W1</accession>
<name>A0ABV6X1W1_9ACTN</name>
<keyword evidence="2" id="KW-1133">Transmembrane helix</keyword>
<dbReference type="Proteomes" id="UP001592530">
    <property type="component" value="Unassembled WGS sequence"/>
</dbReference>
<feature type="region of interest" description="Disordered" evidence="1">
    <location>
        <begin position="76"/>
        <end position="143"/>
    </location>
</feature>
<protein>
    <submittedName>
        <fullName evidence="3">Uncharacterized protein</fullName>
    </submittedName>
</protein>
<evidence type="ECO:0000256" key="2">
    <source>
        <dbReference type="SAM" id="Phobius"/>
    </source>
</evidence>
<keyword evidence="2" id="KW-0472">Membrane</keyword>
<evidence type="ECO:0000313" key="3">
    <source>
        <dbReference type="EMBL" id="MFC1432259.1"/>
    </source>
</evidence>
<evidence type="ECO:0000256" key="1">
    <source>
        <dbReference type="SAM" id="MobiDB-lite"/>
    </source>
</evidence>
<feature type="transmembrane region" description="Helical" evidence="2">
    <location>
        <begin position="50"/>
        <end position="72"/>
    </location>
</feature>
<evidence type="ECO:0000313" key="4">
    <source>
        <dbReference type="Proteomes" id="UP001592530"/>
    </source>
</evidence>
<feature type="compositionally biased region" description="Low complexity" evidence="1">
    <location>
        <begin position="76"/>
        <end position="97"/>
    </location>
</feature>
<comment type="caution">
    <text evidence="3">The sequence shown here is derived from an EMBL/GenBank/DDBJ whole genome shotgun (WGS) entry which is preliminary data.</text>
</comment>
<organism evidence="3 4">
    <name type="scientific">Streptacidiphilus alkalitolerans</name>
    <dbReference type="NCBI Taxonomy" id="3342712"/>
    <lineage>
        <taxon>Bacteria</taxon>
        <taxon>Bacillati</taxon>
        <taxon>Actinomycetota</taxon>
        <taxon>Actinomycetes</taxon>
        <taxon>Kitasatosporales</taxon>
        <taxon>Streptomycetaceae</taxon>
        <taxon>Streptacidiphilus</taxon>
    </lineage>
</organism>